<gene>
    <name evidence="1" type="ORF">MD535_00985</name>
</gene>
<evidence type="ECO:0000313" key="2">
    <source>
        <dbReference type="Proteomes" id="UP001155587"/>
    </source>
</evidence>
<organism evidence="1 2">
    <name type="scientific">Vibrio qingdaonensis</name>
    <dbReference type="NCBI Taxonomy" id="2829491"/>
    <lineage>
        <taxon>Bacteria</taxon>
        <taxon>Pseudomonadati</taxon>
        <taxon>Pseudomonadota</taxon>
        <taxon>Gammaproteobacteria</taxon>
        <taxon>Vibrionales</taxon>
        <taxon>Vibrionaceae</taxon>
        <taxon>Vibrio</taxon>
    </lineage>
</organism>
<evidence type="ECO:0000313" key="1">
    <source>
        <dbReference type="EMBL" id="MCW8344603.1"/>
    </source>
</evidence>
<protein>
    <submittedName>
        <fullName evidence="1">Uncharacterized protein</fullName>
    </submittedName>
</protein>
<dbReference type="Proteomes" id="UP001155587">
    <property type="component" value="Unassembled WGS sequence"/>
</dbReference>
<sequence>MKAVNKSPSTKVTISPKHLKVMVSKFEAAIMKRDFTEIAKLNQLVEQILPNIDQHDADLLPIVVKLRQEHEKCRALVETEQAALRQRLTHNMCLRNRDKAYTKTQVRGEE</sequence>
<dbReference type="EMBL" id="JAKRRY010000001">
    <property type="protein sequence ID" value="MCW8344603.1"/>
    <property type="molecule type" value="Genomic_DNA"/>
</dbReference>
<proteinExistence type="predicted"/>
<dbReference type="RefSeq" id="WP_265673027.1">
    <property type="nucleotide sequence ID" value="NZ_JAKRRY010000001.1"/>
</dbReference>
<keyword evidence="2" id="KW-1185">Reference proteome</keyword>
<dbReference type="AlphaFoldDB" id="A0A9X3HUW0"/>
<accession>A0A9X3HUW0</accession>
<reference evidence="1" key="1">
    <citation type="submission" date="2022-02" db="EMBL/GenBank/DDBJ databases">
        <title>Vibrio sp. nov, a new bacterium isolated from seawater.</title>
        <authorList>
            <person name="Yuan Y."/>
        </authorList>
    </citation>
    <scope>NUCLEOTIDE SEQUENCE</scope>
    <source>
        <strain evidence="1">ZSDZ65</strain>
    </source>
</reference>
<comment type="caution">
    <text evidence="1">The sequence shown here is derived from an EMBL/GenBank/DDBJ whole genome shotgun (WGS) entry which is preliminary data.</text>
</comment>
<name>A0A9X3HUW0_9VIBR</name>